<dbReference type="Pfam" id="PF07872">
    <property type="entry name" value="DUF1659"/>
    <property type="match status" value="1"/>
</dbReference>
<proteinExistence type="predicted"/>
<keyword evidence="3" id="KW-1185">Reference proteome</keyword>
<dbReference type="EMBL" id="LNQP01000024">
    <property type="protein sequence ID" value="KSU88383.1"/>
    <property type="molecule type" value="Genomic_DNA"/>
</dbReference>
<evidence type="ECO:0000313" key="3">
    <source>
        <dbReference type="Proteomes" id="UP000053681"/>
    </source>
</evidence>
<dbReference type="RefSeq" id="WP_025909925.1">
    <property type="nucleotide sequence ID" value="NZ_KQ758640.1"/>
</dbReference>
<evidence type="ECO:0000313" key="2">
    <source>
        <dbReference type="EMBL" id="KSU88383.1"/>
    </source>
</evidence>
<dbReference type="InterPro" id="IPR012454">
    <property type="entry name" value="DUF1659"/>
</dbReference>
<accession>A0A0V8JMX0</accession>
<dbReference type="Proteomes" id="UP000053681">
    <property type="component" value="Unassembled WGS sequence"/>
</dbReference>
<gene>
    <name evidence="2" type="ORF">AS180_08085</name>
</gene>
<feature type="domain" description="DUF1659" evidence="1">
    <location>
        <begin position="2"/>
        <end position="71"/>
    </location>
</feature>
<comment type="caution">
    <text evidence="2">The sequence shown here is derived from an EMBL/GenBank/DDBJ whole genome shotgun (WGS) entry which is preliminary data.</text>
</comment>
<sequence length="73" mass="7963">MAEKIQEKSQLRMTFHNGDKEDGTMILKSKLYPNIAIASSPDALLTASEAIASLQLLPLVEVAEVVTYTLVSE</sequence>
<protein>
    <recommendedName>
        <fullName evidence="1">DUF1659 domain-containing protein</fullName>
    </recommendedName>
</protein>
<dbReference type="AlphaFoldDB" id="A0A0V8JMX0"/>
<evidence type="ECO:0000259" key="1">
    <source>
        <dbReference type="Pfam" id="PF07872"/>
    </source>
</evidence>
<name>A0A0V8JMX0_9BACI</name>
<reference evidence="2 3" key="1">
    <citation type="submission" date="2015-11" db="EMBL/GenBank/DDBJ databases">
        <title>Bacillus caseinolyticus sp nov.</title>
        <authorList>
            <person name="Dastager S.G."/>
            <person name="Mawlankar R."/>
        </authorList>
    </citation>
    <scope>NUCLEOTIDE SEQUENCE [LARGE SCALE GENOMIC DNA]</scope>
    <source>
        <strain evidence="2 3">SGD-V-76</strain>
    </source>
</reference>
<organism evidence="2 3">
    <name type="scientific">Priestia veravalensis</name>
    <dbReference type="NCBI Taxonomy" id="1414648"/>
    <lineage>
        <taxon>Bacteria</taxon>
        <taxon>Bacillati</taxon>
        <taxon>Bacillota</taxon>
        <taxon>Bacilli</taxon>
        <taxon>Bacillales</taxon>
        <taxon>Bacillaceae</taxon>
        <taxon>Priestia</taxon>
    </lineage>
</organism>